<proteinExistence type="predicted"/>
<protein>
    <submittedName>
        <fullName evidence="2">Uncharacterized protein</fullName>
    </submittedName>
</protein>
<dbReference type="AlphaFoldDB" id="K0T2L8"/>
<accession>K0T2L8</accession>
<reference evidence="2 3" key="1">
    <citation type="journal article" date="2012" name="Genome Biol.">
        <title>Genome and low-iron response of an oceanic diatom adapted to chronic iron limitation.</title>
        <authorList>
            <person name="Lommer M."/>
            <person name="Specht M."/>
            <person name="Roy A.S."/>
            <person name="Kraemer L."/>
            <person name="Andreson R."/>
            <person name="Gutowska M.A."/>
            <person name="Wolf J."/>
            <person name="Bergner S.V."/>
            <person name="Schilhabel M.B."/>
            <person name="Klostermeier U.C."/>
            <person name="Beiko R.G."/>
            <person name="Rosenstiel P."/>
            <person name="Hippler M."/>
            <person name="Laroche J."/>
        </authorList>
    </citation>
    <scope>NUCLEOTIDE SEQUENCE [LARGE SCALE GENOMIC DNA]</scope>
    <source>
        <strain evidence="2 3">CCMP1005</strain>
    </source>
</reference>
<dbReference type="EMBL" id="AGNL01007259">
    <property type="protein sequence ID" value="EJK71414.1"/>
    <property type="molecule type" value="Genomic_DNA"/>
</dbReference>
<feature type="non-terminal residue" evidence="2">
    <location>
        <position position="1"/>
    </location>
</feature>
<feature type="compositionally biased region" description="Basic and acidic residues" evidence="1">
    <location>
        <begin position="25"/>
        <end position="38"/>
    </location>
</feature>
<dbReference type="Proteomes" id="UP000266841">
    <property type="component" value="Unassembled WGS sequence"/>
</dbReference>
<sequence length="74" mass="8292">SAVNQSGVADNLKEEEDEDQVGKPGKTETKDDQEDKSGRRGLRILTRAEFMWCEQVKKACLSIGLRLHNSKLFG</sequence>
<keyword evidence="3" id="KW-1185">Reference proteome</keyword>
<evidence type="ECO:0000256" key="1">
    <source>
        <dbReference type="SAM" id="MobiDB-lite"/>
    </source>
</evidence>
<feature type="region of interest" description="Disordered" evidence="1">
    <location>
        <begin position="1"/>
        <end position="40"/>
    </location>
</feature>
<organism evidence="2 3">
    <name type="scientific">Thalassiosira oceanica</name>
    <name type="common">Marine diatom</name>
    <dbReference type="NCBI Taxonomy" id="159749"/>
    <lineage>
        <taxon>Eukaryota</taxon>
        <taxon>Sar</taxon>
        <taxon>Stramenopiles</taxon>
        <taxon>Ochrophyta</taxon>
        <taxon>Bacillariophyta</taxon>
        <taxon>Coscinodiscophyceae</taxon>
        <taxon>Thalassiosirophycidae</taxon>
        <taxon>Thalassiosirales</taxon>
        <taxon>Thalassiosiraceae</taxon>
        <taxon>Thalassiosira</taxon>
    </lineage>
</organism>
<comment type="caution">
    <text evidence="2">The sequence shown here is derived from an EMBL/GenBank/DDBJ whole genome shotgun (WGS) entry which is preliminary data.</text>
</comment>
<evidence type="ECO:0000313" key="2">
    <source>
        <dbReference type="EMBL" id="EJK71414.1"/>
    </source>
</evidence>
<evidence type="ECO:0000313" key="3">
    <source>
        <dbReference type="Proteomes" id="UP000266841"/>
    </source>
</evidence>
<gene>
    <name evidence="2" type="ORF">THAOC_07150</name>
</gene>
<name>K0T2L8_THAOC</name>